<dbReference type="EMBL" id="PDEM01000020">
    <property type="protein sequence ID" value="PHZ84897.1"/>
    <property type="molecule type" value="Genomic_DNA"/>
</dbReference>
<evidence type="ECO:0008006" key="3">
    <source>
        <dbReference type="Google" id="ProtNLM"/>
    </source>
</evidence>
<evidence type="ECO:0000313" key="1">
    <source>
        <dbReference type="EMBL" id="PHZ84897.1"/>
    </source>
</evidence>
<dbReference type="Proteomes" id="UP000229730">
    <property type="component" value="Unassembled WGS sequence"/>
</dbReference>
<dbReference type="InterPro" id="IPR038666">
    <property type="entry name" value="SSP1_head-tail_sf"/>
</dbReference>
<proteinExistence type="predicted"/>
<name>A0A2G4YRI6_9PROT</name>
<organism evidence="1 2">
    <name type="scientific">Paremcibacter congregatus</name>
    <dbReference type="NCBI Taxonomy" id="2043170"/>
    <lineage>
        <taxon>Bacteria</taxon>
        <taxon>Pseudomonadati</taxon>
        <taxon>Pseudomonadota</taxon>
        <taxon>Alphaproteobacteria</taxon>
        <taxon>Emcibacterales</taxon>
        <taxon>Emcibacteraceae</taxon>
        <taxon>Paremcibacter</taxon>
    </lineage>
</organism>
<reference evidence="1 2" key="1">
    <citation type="submission" date="2017-10" db="EMBL/GenBank/DDBJ databases">
        <title>Frigbacter circumglobatus gen. nov. sp. nov., isolated from sediment cultured in situ.</title>
        <authorList>
            <person name="Zhao Z."/>
        </authorList>
    </citation>
    <scope>NUCLEOTIDE SEQUENCE [LARGE SCALE GENOMIC DNA]</scope>
    <source>
        <strain evidence="1 2">ZYL</strain>
    </source>
</reference>
<dbReference type="InterPro" id="IPR008767">
    <property type="entry name" value="Phage_SPP1_head-tail_adaptor"/>
</dbReference>
<comment type="caution">
    <text evidence="1">The sequence shown here is derived from an EMBL/GenBank/DDBJ whole genome shotgun (WGS) entry which is preliminary data.</text>
</comment>
<dbReference type="OrthoDB" id="7570189at2"/>
<dbReference type="RefSeq" id="WP_099472469.1">
    <property type="nucleotide sequence ID" value="NZ_CP041025.1"/>
</dbReference>
<evidence type="ECO:0000313" key="2">
    <source>
        <dbReference type="Proteomes" id="UP000229730"/>
    </source>
</evidence>
<accession>A0A2G4YRI6</accession>
<dbReference type="Pfam" id="PF05521">
    <property type="entry name" value="Phage_HCP"/>
    <property type="match status" value="1"/>
</dbReference>
<sequence length="106" mass="12276">MTRALHEKIICQKPVLLASGAGEQHDSWEDIAEVWAAATRVSDRPETEARQTRFTTSYRLLMRHQDILEETRRILWRGKIYQVTGMGQPNARGQMLEIMVREELPA</sequence>
<dbReference type="InParanoid" id="A0A2G4YRI6"/>
<dbReference type="Gene3D" id="2.40.10.270">
    <property type="entry name" value="Bacteriophage SPP1 head-tail adaptor protein"/>
    <property type="match status" value="1"/>
</dbReference>
<dbReference type="AlphaFoldDB" id="A0A2G4YRI6"/>
<gene>
    <name evidence="1" type="ORF">CRD36_09225</name>
</gene>
<dbReference type="NCBIfam" id="TIGR01563">
    <property type="entry name" value="gp16_SPP1"/>
    <property type="match status" value="1"/>
</dbReference>
<keyword evidence="2" id="KW-1185">Reference proteome</keyword>
<protein>
    <recommendedName>
        <fullName evidence="3">Head-tail adaptor protein</fullName>
    </recommendedName>
</protein>